<dbReference type="PRINTS" id="PR00344">
    <property type="entry name" value="BCTRLSENSOR"/>
</dbReference>
<keyword evidence="9" id="KW-0812">Transmembrane</keyword>
<dbReference type="PANTHER" id="PTHR43065:SF34">
    <property type="entry name" value="SPORULATION KINASE A"/>
    <property type="match status" value="1"/>
</dbReference>
<dbReference type="SUPFAM" id="SSF47384">
    <property type="entry name" value="Homodimeric domain of signal transducing histidine kinase"/>
    <property type="match status" value="1"/>
</dbReference>
<comment type="caution">
    <text evidence="12">The sequence shown here is derived from an EMBL/GenBank/DDBJ whole genome shotgun (WGS) entry which is preliminary data.</text>
</comment>
<evidence type="ECO:0000256" key="1">
    <source>
        <dbReference type="ARBA" id="ARBA00000085"/>
    </source>
</evidence>
<evidence type="ECO:0000256" key="6">
    <source>
        <dbReference type="ARBA" id="ARBA00022777"/>
    </source>
</evidence>
<dbReference type="NCBIfam" id="TIGR00229">
    <property type="entry name" value="sensory_box"/>
    <property type="match status" value="1"/>
</dbReference>
<comment type="catalytic activity">
    <reaction evidence="1">
        <text>ATP + protein L-histidine = ADP + protein N-phospho-L-histidine.</text>
        <dbReference type="EC" id="2.7.13.3"/>
    </reaction>
</comment>
<dbReference type="InterPro" id="IPR005467">
    <property type="entry name" value="His_kinase_dom"/>
</dbReference>
<dbReference type="InterPro" id="IPR013656">
    <property type="entry name" value="PAS_4"/>
</dbReference>
<dbReference type="InterPro" id="IPR036890">
    <property type="entry name" value="HATPase_C_sf"/>
</dbReference>
<dbReference type="GO" id="GO:0000155">
    <property type="term" value="F:phosphorelay sensor kinase activity"/>
    <property type="evidence" value="ECO:0007669"/>
    <property type="project" value="InterPro"/>
</dbReference>
<dbReference type="PANTHER" id="PTHR43065">
    <property type="entry name" value="SENSOR HISTIDINE KINASE"/>
    <property type="match status" value="1"/>
</dbReference>
<evidence type="ECO:0000256" key="9">
    <source>
        <dbReference type="SAM" id="Phobius"/>
    </source>
</evidence>
<name>A0A5D4T3J1_9BACI</name>
<keyword evidence="9" id="KW-0472">Membrane</keyword>
<dbReference type="Pfam" id="PF00512">
    <property type="entry name" value="HisKA"/>
    <property type="match status" value="1"/>
</dbReference>
<dbReference type="CDD" id="cd00130">
    <property type="entry name" value="PAS"/>
    <property type="match status" value="1"/>
</dbReference>
<evidence type="ECO:0000259" key="10">
    <source>
        <dbReference type="PROSITE" id="PS50109"/>
    </source>
</evidence>
<dbReference type="Pfam" id="PF08448">
    <property type="entry name" value="PAS_4"/>
    <property type="match status" value="1"/>
</dbReference>
<dbReference type="Pfam" id="PF02518">
    <property type="entry name" value="HATPase_c"/>
    <property type="match status" value="1"/>
</dbReference>
<evidence type="ECO:0000256" key="3">
    <source>
        <dbReference type="ARBA" id="ARBA00022553"/>
    </source>
</evidence>
<sequence>MKRNWLKFIPLIYLFFGIVWIGLTDYWIYVLKQNDHYVISEYISLLKGWLFILITTLLLYLMLKKHAALKELEQKEQELSTLINNMPDFVCFKDGEGRWLQTNEYGLALYDLEKVDYKGKTDVELGAYSPHFLEAFEYCMKTDEQTWKEGKISRAEESFCLADGERKTFDVIKVPLFHADGRRKALVTIGRDISSLKKTEQLLVTKEKLSVVGELSAGIAHEIKNPLTSIKGFIQLIQRSGNANKKHVEMVLSEIDRINDIVSELLVLSKPQTKELTLIPILEVLQYVINLVENEAINHNISFSIENLGSETMVRGDKNNLKQVFINLIKNAMEAMPNGGTITISGLADTGDGRRSIQVKDDGIGISSSNMSSIGNPFFTSKDKGMGLGLTITKKIIEEHQGEIRFESKEGNGTTVTIDLPTQ</sequence>
<feature type="transmembrane region" description="Helical" evidence="9">
    <location>
        <begin position="12"/>
        <end position="30"/>
    </location>
</feature>
<dbReference type="RefSeq" id="WP_148987571.1">
    <property type="nucleotide sequence ID" value="NZ_VTEV01000003.1"/>
</dbReference>
<dbReference type="EC" id="2.7.13.3" evidence="2"/>
<dbReference type="InterPro" id="IPR003594">
    <property type="entry name" value="HATPase_dom"/>
</dbReference>
<dbReference type="OrthoDB" id="9815750at2"/>
<dbReference type="GO" id="GO:0005524">
    <property type="term" value="F:ATP binding"/>
    <property type="evidence" value="ECO:0007669"/>
    <property type="project" value="UniProtKB-KW"/>
</dbReference>
<dbReference type="InterPro" id="IPR000014">
    <property type="entry name" value="PAS"/>
</dbReference>
<gene>
    <name evidence="12" type="ORF">FZC76_07100</name>
</gene>
<dbReference type="InterPro" id="IPR000700">
    <property type="entry name" value="PAS-assoc_C"/>
</dbReference>
<keyword evidence="5" id="KW-0547">Nucleotide-binding</keyword>
<reference evidence="12 13" key="1">
    <citation type="submission" date="2019-08" db="EMBL/GenBank/DDBJ databases">
        <title>Bacillus genomes from the desert of Cuatro Cienegas, Coahuila.</title>
        <authorList>
            <person name="Olmedo-Alvarez G."/>
        </authorList>
    </citation>
    <scope>NUCLEOTIDE SEQUENCE [LARGE SCALE GENOMIC DNA]</scope>
    <source>
        <strain evidence="12 13">CH28_1T</strain>
    </source>
</reference>
<dbReference type="PROSITE" id="PS50113">
    <property type="entry name" value="PAC"/>
    <property type="match status" value="1"/>
</dbReference>
<dbReference type="Gene3D" id="3.30.565.10">
    <property type="entry name" value="Histidine kinase-like ATPase, C-terminal domain"/>
    <property type="match status" value="1"/>
</dbReference>
<evidence type="ECO:0000313" key="12">
    <source>
        <dbReference type="EMBL" id="TYS68704.1"/>
    </source>
</evidence>
<keyword evidence="9" id="KW-1133">Transmembrane helix</keyword>
<dbReference type="PROSITE" id="PS50109">
    <property type="entry name" value="HIS_KIN"/>
    <property type="match status" value="1"/>
</dbReference>
<evidence type="ECO:0000259" key="11">
    <source>
        <dbReference type="PROSITE" id="PS50113"/>
    </source>
</evidence>
<keyword evidence="8" id="KW-0902">Two-component regulatory system</keyword>
<feature type="domain" description="PAC" evidence="11">
    <location>
        <begin position="153"/>
        <end position="205"/>
    </location>
</feature>
<dbReference type="Gene3D" id="3.30.450.20">
    <property type="entry name" value="PAS domain"/>
    <property type="match status" value="1"/>
</dbReference>
<dbReference type="SMART" id="SM00387">
    <property type="entry name" value="HATPase_c"/>
    <property type="match status" value="1"/>
</dbReference>
<dbReference type="SMART" id="SM00388">
    <property type="entry name" value="HisKA"/>
    <property type="match status" value="1"/>
</dbReference>
<dbReference type="SUPFAM" id="SSF55874">
    <property type="entry name" value="ATPase domain of HSP90 chaperone/DNA topoisomerase II/histidine kinase"/>
    <property type="match status" value="1"/>
</dbReference>
<keyword evidence="6" id="KW-0418">Kinase</keyword>
<dbReference type="STRING" id="79883.GCA_001636495_02019"/>
<dbReference type="InterPro" id="IPR003661">
    <property type="entry name" value="HisK_dim/P_dom"/>
</dbReference>
<dbReference type="Proteomes" id="UP000322524">
    <property type="component" value="Unassembled WGS sequence"/>
</dbReference>
<evidence type="ECO:0000256" key="8">
    <source>
        <dbReference type="ARBA" id="ARBA00023012"/>
    </source>
</evidence>
<feature type="transmembrane region" description="Helical" evidence="9">
    <location>
        <begin position="42"/>
        <end position="63"/>
    </location>
</feature>
<dbReference type="Gene3D" id="1.10.287.130">
    <property type="match status" value="1"/>
</dbReference>
<evidence type="ECO:0000256" key="4">
    <source>
        <dbReference type="ARBA" id="ARBA00022679"/>
    </source>
</evidence>
<evidence type="ECO:0000256" key="7">
    <source>
        <dbReference type="ARBA" id="ARBA00022840"/>
    </source>
</evidence>
<dbReference type="CDD" id="cd00082">
    <property type="entry name" value="HisKA"/>
    <property type="match status" value="1"/>
</dbReference>
<dbReference type="AlphaFoldDB" id="A0A5D4T3J1"/>
<dbReference type="InterPro" id="IPR004358">
    <property type="entry name" value="Sig_transdc_His_kin-like_C"/>
</dbReference>
<keyword evidence="3" id="KW-0597">Phosphoprotein</keyword>
<keyword evidence="7" id="KW-0067">ATP-binding</keyword>
<dbReference type="SUPFAM" id="SSF55785">
    <property type="entry name" value="PYP-like sensor domain (PAS domain)"/>
    <property type="match status" value="1"/>
</dbReference>
<dbReference type="EMBL" id="VTEV01000003">
    <property type="protein sequence ID" value="TYS68704.1"/>
    <property type="molecule type" value="Genomic_DNA"/>
</dbReference>
<dbReference type="InterPro" id="IPR035965">
    <property type="entry name" value="PAS-like_dom_sf"/>
</dbReference>
<evidence type="ECO:0000256" key="2">
    <source>
        <dbReference type="ARBA" id="ARBA00012438"/>
    </source>
</evidence>
<protein>
    <recommendedName>
        <fullName evidence="2">histidine kinase</fullName>
        <ecNumber evidence="2">2.7.13.3</ecNumber>
    </recommendedName>
</protein>
<keyword evidence="4" id="KW-0808">Transferase</keyword>
<dbReference type="InterPro" id="IPR036097">
    <property type="entry name" value="HisK_dim/P_sf"/>
</dbReference>
<evidence type="ECO:0000256" key="5">
    <source>
        <dbReference type="ARBA" id="ARBA00022741"/>
    </source>
</evidence>
<accession>A0A5D4T3J1</accession>
<feature type="domain" description="Histidine kinase" evidence="10">
    <location>
        <begin position="218"/>
        <end position="423"/>
    </location>
</feature>
<proteinExistence type="predicted"/>
<organism evidence="12 13">
    <name type="scientific">Sutcliffiella horikoshii</name>
    <dbReference type="NCBI Taxonomy" id="79883"/>
    <lineage>
        <taxon>Bacteria</taxon>
        <taxon>Bacillati</taxon>
        <taxon>Bacillota</taxon>
        <taxon>Bacilli</taxon>
        <taxon>Bacillales</taxon>
        <taxon>Bacillaceae</taxon>
        <taxon>Sutcliffiella</taxon>
    </lineage>
</organism>
<evidence type="ECO:0000313" key="13">
    <source>
        <dbReference type="Proteomes" id="UP000322524"/>
    </source>
</evidence>